<comment type="caution">
    <text evidence="12">The sequence shown here is derived from an EMBL/GenBank/DDBJ whole genome shotgun (WGS) entry which is preliminary data.</text>
</comment>
<keyword evidence="9" id="KW-0963">Cytoplasm</keyword>
<dbReference type="PANTHER" id="PTHR10584:SF166">
    <property type="entry name" value="RIBOKINASE"/>
    <property type="match status" value="1"/>
</dbReference>
<keyword evidence="4 9" id="KW-0418">Kinase</keyword>
<evidence type="ECO:0000313" key="12">
    <source>
        <dbReference type="EMBL" id="KIA75478.1"/>
    </source>
</evidence>
<dbReference type="GO" id="GO:0005737">
    <property type="term" value="C:cytoplasm"/>
    <property type="evidence" value="ECO:0007669"/>
    <property type="project" value="UniProtKB-SubCell"/>
</dbReference>
<keyword evidence="7 9" id="KW-0630">Potassium</keyword>
<comment type="similarity">
    <text evidence="9">Belongs to the carbohydrate kinase PfkB family. Ribokinase subfamily.</text>
</comment>
<feature type="binding site" evidence="9">
    <location>
        <position position="305"/>
    </location>
    <ligand>
        <name>K(+)</name>
        <dbReference type="ChEBI" id="CHEBI:29103"/>
    </ligand>
</feature>
<comment type="activity regulation">
    <text evidence="9">Activated by a monovalent cation that binds near, but not in, the active site. The most likely occupant of the site in vivo is potassium. Ion binding induces a conformational change that may alter substrate affinity.</text>
</comment>
<keyword evidence="8 9" id="KW-0119">Carbohydrate metabolism</keyword>
<comment type="subunit">
    <text evidence="9">Homodimer.</text>
</comment>
<dbReference type="EC" id="2.7.1.15" evidence="9"/>
<dbReference type="PRINTS" id="PR00990">
    <property type="entry name" value="RIBOKINASE"/>
</dbReference>
<feature type="region of interest" description="Disordered" evidence="10">
    <location>
        <begin position="60"/>
        <end position="81"/>
    </location>
</feature>
<feature type="binding site" evidence="9">
    <location>
        <position position="258"/>
    </location>
    <ligand>
        <name>K(+)</name>
        <dbReference type="ChEBI" id="CHEBI:29103"/>
    </ligand>
</feature>
<dbReference type="Pfam" id="PF00294">
    <property type="entry name" value="PfkB"/>
    <property type="match status" value="1"/>
</dbReference>
<dbReference type="InterPro" id="IPR011611">
    <property type="entry name" value="PfkB_dom"/>
</dbReference>
<evidence type="ECO:0000256" key="9">
    <source>
        <dbReference type="HAMAP-Rule" id="MF_03215"/>
    </source>
</evidence>
<evidence type="ECO:0000256" key="5">
    <source>
        <dbReference type="ARBA" id="ARBA00022840"/>
    </source>
</evidence>
<proteinExistence type="inferred from homology"/>
<evidence type="ECO:0000259" key="11">
    <source>
        <dbReference type="Pfam" id="PF00294"/>
    </source>
</evidence>
<evidence type="ECO:0000256" key="10">
    <source>
        <dbReference type="SAM" id="MobiDB-lite"/>
    </source>
</evidence>
<feature type="binding site" evidence="9">
    <location>
        <position position="264"/>
    </location>
    <ligand>
        <name>substrate</name>
    </ligand>
</feature>
<comment type="caution">
    <text evidence="9">Lacks conserved residue(s) required for the propagation of feature annotation.</text>
</comment>
<feature type="domain" description="Carbohydrate kinase PfkB" evidence="11">
    <location>
        <begin position="5"/>
        <end position="316"/>
    </location>
</feature>
<evidence type="ECO:0000256" key="1">
    <source>
        <dbReference type="ARBA" id="ARBA00022679"/>
    </source>
</evidence>
<comment type="subcellular location">
    <subcellularLocation>
        <location evidence="9">Cytoplasm</location>
    </subcellularLocation>
    <subcellularLocation>
        <location evidence="9">Nucleus</location>
    </subcellularLocation>
</comment>
<feature type="binding site" evidence="9">
    <location>
        <position position="192"/>
    </location>
    <ligand>
        <name>ATP</name>
        <dbReference type="ChEBI" id="CHEBI:30616"/>
    </ligand>
</feature>
<dbReference type="EMBL" id="JOMC01000144">
    <property type="protein sequence ID" value="KIA75478.1"/>
    <property type="molecule type" value="Genomic_DNA"/>
</dbReference>
<reference evidence="12 13" key="1">
    <citation type="submission" date="2014-11" db="EMBL/GenBank/DDBJ databases">
        <title>Genomics derived discovery of secondary metabolites biosynthetic gene clusters in Aspergillus ustus.</title>
        <authorList>
            <person name="Pi B."/>
            <person name="Dai F."/>
            <person name="Song X."/>
            <person name="Zhu C."/>
            <person name="Li H."/>
            <person name="Yu D."/>
        </authorList>
    </citation>
    <scope>NUCLEOTIDE SEQUENCE [LARGE SCALE GENOMIC DNA]</scope>
    <source>
        <strain evidence="12 13">3.3904</strain>
    </source>
</reference>
<feature type="compositionally biased region" description="Polar residues" evidence="10">
    <location>
        <begin position="68"/>
        <end position="81"/>
    </location>
</feature>
<keyword evidence="5 9" id="KW-0067">ATP-binding</keyword>
<sequence length="321" mass="34042">MPTPRICIIGSINVDFTTYTSRYPEPGETLLASAHEISGGGKGANQAVACGRAAFASKTEHEQDRAGVNTTAVTERSDAPTGSASIAVEGAAGGENRILVVPGANYAGMSDVDEILARARREMAGLSFTGGHEVVVLQGEIPRRTVLGLLRYFNGSRKHNDTRAHVVLNPAPVFAEGIPVDALRGMSVLIMNETEARMMAQFMGVLDSLEPEELATRFHRDVDVQIVLITLGSRGVFYSTKTSAAGFVAGVSVEKVVDTSGAGDTFVGYFAVSLARFLATGMPLASFDTHIEESVRWSNLAAGRSVEKKGAMNGIPFAYEL</sequence>
<dbReference type="SUPFAM" id="SSF53613">
    <property type="entry name" value="Ribokinase-like"/>
    <property type="match status" value="1"/>
</dbReference>
<dbReference type="Gene3D" id="3.40.1190.20">
    <property type="match status" value="1"/>
</dbReference>
<keyword evidence="6 9" id="KW-0460">Magnesium</keyword>
<dbReference type="CDD" id="cd01174">
    <property type="entry name" value="ribokinase"/>
    <property type="match status" value="1"/>
</dbReference>
<dbReference type="HAMAP" id="MF_01987">
    <property type="entry name" value="Ribokinase"/>
    <property type="match status" value="1"/>
</dbReference>
<protein>
    <recommendedName>
        <fullName evidence="9">Ribokinase</fullName>
        <shortName evidence="9">RK</shortName>
        <ecNumber evidence="9">2.7.1.15</ecNumber>
    </recommendedName>
</protein>
<organism evidence="12 13">
    <name type="scientific">Aspergillus ustus</name>
    <dbReference type="NCBI Taxonomy" id="40382"/>
    <lineage>
        <taxon>Eukaryota</taxon>
        <taxon>Fungi</taxon>
        <taxon>Dikarya</taxon>
        <taxon>Ascomycota</taxon>
        <taxon>Pezizomycotina</taxon>
        <taxon>Eurotiomycetes</taxon>
        <taxon>Eurotiomycetidae</taxon>
        <taxon>Eurotiales</taxon>
        <taxon>Aspergillaceae</taxon>
        <taxon>Aspergillus</taxon>
        <taxon>Aspergillus subgen. Nidulantes</taxon>
    </lineage>
</organism>
<comment type="pathway">
    <text evidence="9">Carbohydrate metabolism; D-ribose degradation; D-ribose 5-phosphate from beta-D-ribopyranose: step 2/2.</text>
</comment>
<feature type="binding site" evidence="9">
    <location>
        <begin position="41"/>
        <end position="45"/>
    </location>
    <ligand>
        <name>substrate</name>
    </ligand>
</feature>
<keyword evidence="9" id="KW-0539">Nucleus</keyword>
<dbReference type="PANTHER" id="PTHR10584">
    <property type="entry name" value="SUGAR KINASE"/>
    <property type="match status" value="1"/>
</dbReference>
<feature type="binding site" evidence="9">
    <location>
        <begin position="13"/>
        <end position="15"/>
    </location>
    <ligand>
        <name>substrate</name>
    </ligand>
</feature>
<feature type="active site" description="Proton acceptor" evidence="9">
    <location>
        <position position="264"/>
    </location>
</feature>
<comment type="function">
    <text evidence="9">Catalyzes the phosphorylation of ribose at O-5 in a reaction requiring ATP and magnesium. The resulting D-ribose-5-phosphate can then be used either for sythesis of nucleotides, histidine, and tryptophan, or as a component of the pentose phosphate pathway.</text>
</comment>
<dbReference type="InterPro" id="IPR011877">
    <property type="entry name" value="Ribokinase"/>
</dbReference>
<dbReference type="AlphaFoldDB" id="A0A0C1E5M4"/>
<dbReference type="GO" id="GO:0005634">
    <property type="term" value="C:nucleus"/>
    <property type="evidence" value="ECO:0007669"/>
    <property type="project" value="UniProtKB-SubCell"/>
</dbReference>
<feature type="binding site" evidence="9">
    <location>
        <position position="140"/>
    </location>
    <ligand>
        <name>substrate</name>
    </ligand>
</feature>
<evidence type="ECO:0000256" key="2">
    <source>
        <dbReference type="ARBA" id="ARBA00022723"/>
    </source>
</evidence>
<comment type="catalytic activity">
    <reaction evidence="9">
        <text>D-ribose + ATP = D-ribose 5-phosphate + ADP + H(+)</text>
        <dbReference type="Rhea" id="RHEA:13697"/>
        <dbReference type="ChEBI" id="CHEBI:15378"/>
        <dbReference type="ChEBI" id="CHEBI:30616"/>
        <dbReference type="ChEBI" id="CHEBI:47013"/>
        <dbReference type="ChEBI" id="CHEBI:78346"/>
        <dbReference type="ChEBI" id="CHEBI:456216"/>
        <dbReference type="EC" id="2.7.1.15"/>
    </reaction>
</comment>
<evidence type="ECO:0000313" key="13">
    <source>
        <dbReference type="Proteomes" id="UP000053475"/>
    </source>
</evidence>
<dbReference type="GO" id="GO:0005524">
    <property type="term" value="F:ATP binding"/>
    <property type="evidence" value="ECO:0007669"/>
    <property type="project" value="UniProtKB-UniRule"/>
</dbReference>
<feature type="binding site" evidence="9">
    <location>
        <position position="310"/>
    </location>
    <ligand>
        <name>K(+)</name>
        <dbReference type="ChEBI" id="CHEBI:29103"/>
    </ligand>
</feature>
<dbReference type="GO" id="GO:0019303">
    <property type="term" value="P:D-ribose catabolic process"/>
    <property type="evidence" value="ECO:0007669"/>
    <property type="project" value="UniProtKB-UniRule"/>
</dbReference>
<dbReference type="Proteomes" id="UP000053475">
    <property type="component" value="Unassembled WGS sequence"/>
</dbReference>
<feature type="binding site" evidence="9">
    <location>
        <begin position="230"/>
        <end position="235"/>
    </location>
    <ligand>
        <name>ATP</name>
        <dbReference type="ChEBI" id="CHEBI:30616"/>
    </ligand>
</feature>
<evidence type="ECO:0000256" key="8">
    <source>
        <dbReference type="ARBA" id="ARBA00023277"/>
    </source>
</evidence>
<dbReference type="GO" id="GO:0046872">
    <property type="term" value="F:metal ion binding"/>
    <property type="evidence" value="ECO:0007669"/>
    <property type="project" value="UniProtKB-KW"/>
</dbReference>
<dbReference type="GO" id="GO:0004747">
    <property type="term" value="F:ribokinase activity"/>
    <property type="evidence" value="ECO:0007669"/>
    <property type="project" value="UniProtKB-UniRule"/>
</dbReference>
<evidence type="ECO:0000256" key="3">
    <source>
        <dbReference type="ARBA" id="ARBA00022741"/>
    </source>
</evidence>
<accession>A0A0C1E5M4</accession>
<dbReference type="UniPathway" id="UPA00916">
    <property type="reaction ID" value="UER00889"/>
</dbReference>
<keyword evidence="1 9" id="KW-0808">Transferase</keyword>
<dbReference type="InterPro" id="IPR029056">
    <property type="entry name" value="Ribokinase-like"/>
</dbReference>
<keyword evidence="13" id="KW-1185">Reference proteome</keyword>
<name>A0A0C1E5M4_ASPUT</name>
<evidence type="ECO:0000256" key="6">
    <source>
        <dbReference type="ARBA" id="ARBA00022842"/>
    </source>
</evidence>
<feature type="binding site" evidence="9">
    <location>
        <position position="308"/>
    </location>
    <ligand>
        <name>K(+)</name>
        <dbReference type="ChEBI" id="CHEBI:29103"/>
    </ligand>
</feature>
<feature type="binding site" evidence="9">
    <location>
        <position position="299"/>
    </location>
    <ligand>
        <name>ATP</name>
        <dbReference type="ChEBI" id="CHEBI:30616"/>
    </ligand>
</feature>
<comment type="cofactor">
    <cofactor evidence="9">
        <name>Mg(2+)</name>
        <dbReference type="ChEBI" id="CHEBI:18420"/>
    </cofactor>
    <text evidence="9">Requires a divalent cation, most likely magnesium in vivo, as an electrophilic catalyst to aid phosphoryl group transfer. It is the chelate of the metal and the nucleotide that is the actual substrate.</text>
</comment>
<keyword evidence="2 9" id="KW-0479">Metal-binding</keyword>
<keyword evidence="3 9" id="KW-0547">Nucleotide-binding</keyword>
<gene>
    <name evidence="12" type="ORF">HK57_00027</name>
</gene>
<dbReference type="InterPro" id="IPR002139">
    <property type="entry name" value="Ribo/fructo_kinase"/>
</dbReference>
<feature type="binding site" evidence="9">
    <location>
        <begin position="263"/>
        <end position="264"/>
    </location>
    <ligand>
        <name>ATP</name>
        <dbReference type="ChEBI" id="CHEBI:30616"/>
    </ligand>
</feature>
<evidence type="ECO:0000256" key="7">
    <source>
        <dbReference type="ARBA" id="ARBA00022958"/>
    </source>
</evidence>
<evidence type="ECO:0000256" key="4">
    <source>
        <dbReference type="ARBA" id="ARBA00022777"/>
    </source>
</evidence>
<feature type="binding site" evidence="9">
    <location>
        <position position="260"/>
    </location>
    <ligand>
        <name>K(+)</name>
        <dbReference type="ChEBI" id="CHEBI:29103"/>
    </ligand>
</feature>